<evidence type="ECO:0000313" key="3">
    <source>
        <dbReference type="EMBL" id="PSU46968.1"/>
    </source>
</evidence>
<dbReference type="Pfam" id="PF19493">
    <property type="entry name" value="Trypco1"/>
    <property type="match status" value="1"/>
</dbReference>
<dbReference type="Proteomes" id="UP000241405">
    <property type="component" value="Unassembled WGS sequence"/>
</dbReference>
<reference evidence="4 5" key="1">
    <citation type="submission" date="2018-03" db="EMBL/GenBank/DDBJ databases">
        <title>Whole genome sequencing of Histamine producing bacteria.</title>
        <authorList>
            <person name="Butler K."/>
        </authorList>
    </citation>
    <scope>NUCLEOTIDE SEQUENCE [LARGE SCALE GENOMIC DNA]</scope>
    <source>
        <strain evidence="3 5">FS-6.1</strain>
        <strain evidence="2 4">FS-6.2</strain>
    </source>
</reference>
<evidence type="ECO:0000313" key="4">
    <source>
        <dbReference type="Proteomes" id="UP000241405"/>
    </source>
</evidence>
<dbReference type="InterPro" id="IPR045794">
    <property type="entry name" value="Trypco1"/>
</dbReference>
<dbReference type="Proteomes" id="UP000241618">
    <property type="component" value="Unassembled WGS sequence"/>
</dbReference>
<dbReference type="RefSeq" id="WP_107190586.1">
    <property type="nucleotide sequence ID" value="NZ_PYMN01000016.1"/>
</dbReference>
<dbReference type="EMBL" id="PYMO01000030">
    <property type="protein sequence ID" value="PSU20666.1"/>
    <property type="molecule type" value="Genomic_DNA"/>
</dbReference>
<feature type="domain" description="Trypsin-co-occurring" evidence="1">
    <location>
        <begin position="6"/>
        <end position="97"/>
    </location>
</feature>
<sequence>MNKVITLSDGVEVEVELQDGNLLEISNCNTVDSSITKITDLLTKVVEPVSDAYNSISEKVDIESVKVTVGVKFGVSGNVFVAKSSADASINVELTFKAK</sequence>
<dbReference type="NCBIfam" id="NF041216">
    <property type="entry name" value="CU044_2847_fam"/>
    <property type="match status" value="1"/>
</dbReference>
<dbReference type="AlphaFoldDB" id="A0A2T3JDM7"/>
<comment type="caution">
    <text evidence="3">The sequence shown here is derived from an EMBL/GenBank/DDBJ whole genome shotgun (WGS) entry which is preliminary data.</text>
</comment>
<evidence type="ECO:0000259" key="1">
    <source>
        <dbReference type="Pfam" id="PF19493"/>
    </source>
</evidence>
<keyword evidence="4" id="KW-1185">Reference proteome</keyword>
<proteinExistence type="predicted"/>
<gene>
    <name evidence="3" type="ORF">C9J18_19725</name>
    <name evidence="2" type="ORF">CTM96_19280</name>
</gene>
<evidence type="ECO:0000313" key="2">
    <source>
        <dbReference type="EMBL" id="PSU20666.1"/>
    </source>
</evidence>
<organism evidence="3 5">
    <name type="scientific">Photobacterium phosphoreum</name>
    <dbReference type="NCBI Taxonomy" id="659"/>
    <lineage>
        <taxon>Bacteria</taxon>
        <taxon>Pseudomonadati</taxon>
        <taxon>Pseudomonadota</taxon>
        <taxon>Gammaproteobacteria</taxon>
        <taxon>Vibrionales</taxon>
        <taxon>Vibrionaceae</taxon>
        <taxon>Photobacterium</taxon>
    </lineage>
</organism>
<dbReference type="EMBL" id="PYMP01000028">
    <property type="protein sequence ID" value="PSU46968.1"/>
    <property type="molecule type" value="Genomic_DNA"/>
</dbReference>
<protein>
    <recommendedName>
        <fullName evidence="1">Trypsin-co-occurring domain-containing protein</fullName>
    </recommendedName>
</protein>
<evidence type="ECO:0000313" key="5">
    <source>
        <dbReference type="Proteomes" id="UP000241618"/>
    </source>
</evidence>
<name>A0A2T3JDM7_PHOPO</name>
<accession>A0A2T3JDM7</accession>